<dbReference type="AlphaFoldDB" id="X1HA64"/>
<protein>
    <submittedName>
        <fullName evidence="1">Uncharacterized protein</fullName>
    </submittedName>
</protein>
<sequence length="74" mass="8644">MGELQQESPMLRIWAGENADTELDNLAVLIYRDRLPIGSSFKEVRKSILGEIEKIVRNSPYSYWVSPKARWMME</sequence>
<name>X1HA64_9ZZZZ</name>
<accession>X1HA64</accession>
<reference evidence="1" key="1">
    <citation type="journal article" date="2014" name="Front. Microbiol.">
        <title>High frequency of phylogenetically diverse reductive dehalogenase-homologous genes in deep subseafloor sedimentary metagenomes.</title>
        <authorList>
            <person name="Kawai M."/>
            <person name="Futagami T."/>
            <person name="Toyoda A."/>
            <person name="Takaki Y."/>
            <person name="Nishi S."/>
            <person name="Hori S."/>
            <person name="Arai W."/>
            <person name="Tsubouchi T."/>
            <person name="Morono Y."/>
            <person name="Uchiyama I."/>
            <person name="Ito T."/>
            <person name="Fujiyama A."/>
            <person name="Inagaki F."/>
            <person name="Takami H."/>
        </authorList>
    </citation>
    <scope>NUCLEOTIDE SEQUENCE</scope>
    <source>
        <strain evidence="1">Expedition CK06-06</strain>
    </source>
</reference>
<comment type="caution">
    <text evidence="1">The sequence shown here is derived from an EMBL/GenBank/DDBJ whole genome shotgun (WGS) entry which is preliminary data.</text>
</comment>
<organism evidence="1">
    <name type="scientific">marine sediment metagenome</name>
    <dbReference type="NCBI Taxonomy" id="412755"/>
    <lineage>
        <taxon>unclassified sequences</taxon>
        <taxon>metagenomes</taxon>
        <taxon>ecological metagenomes</taxon>
    </lineage>
</organism>
<dbReference type="EMBL" id="BARU01017953">
    <property type="protein sequence ID" value="GAH50739.1"/>
    <property type="molecule type" value="Genomic_DNA"/>
</dbReference>
<gene>
    <name evidence="1" type="ORF">S03H2_29723</name>
</gene>
<evidence type="ECO:0000313" key="1">
    <source>
        <dbReference type="EMBL" id="GAH50739.1"/>
    </source>
</evidence>
<proteinExistence type="predicted"/>